<dbReference type="EMBL" id="CP003587">
    <property type="protein sequence ID" value="AGY57458.1"/>
    <property type="molecule type" value="Genomic_DNA"/>
</dbReference>
<dbReference type="AlphaFoldDB" id="U5QF22"/>
<protein>
    <recommendedName>
        <fullName evidence="1">Co-chaperone DjlA N-terminal domain-containing protein</fullName>
    </recommendedName>
</protein>
<dbReference type="InterPro" id="IPR007791">
    <property type="entry name" value="DjlA_N"/>
</dbReference>
<keyword evidence="3" id="KW-1185">Reference proteome</keyword>
<dbReference type="KEGG" id="glj:GKIL_1212"/>
<gene>
    <name evidence="2" type="ORF">GKIL_1212</name>
</gene>
<dbReference type="PATRIC" id="fig|1183438.3.peg.1194"/>
<sequence>MSVTQQEALASLRILVRMVWADGVLKDEERQALAEALKGVELPDVDVDGLLAEQNPLEELLEQVTHPEARSAVYDSAYTMAYIDGECSPEEQALLDQIRAAYALPETKVQAVAGALAAVQAEPAIAGEAVSDPAEREAQVRKLILSQATTTAVLGAFPVPGFSIAFDILIVVLQGLMVLNIARIYGFDPNEPKTREVRALIVGNLGLVGATIAVRNLAKFIPGAGSVFGGAATFATTYAAGEVAKKYFAGGGTLDAASVREELKLARKAGEAAYQQNAEAIAARKQALEPQMQSLAADLKAGRLTEAEYQQKVQELTRST</sequence>
<evidence type="ECO:0000259" key="1">
    <source>
        <dbReference type="Pfam" id="PF05099"/>
    </source>
</evidence>
<organism evidence="2 3">
    <name type="scientific">Gloeobacter kilaueensis (strain ATCC BAA-2537 / CCAP 1431/1 / ULC 316 / JS1)</name>
    <dbReference type="NCBI Taxonomy" id="1183438"/>
    <lineage>
        <taxon>Bacteria</taxon>
        <taxon>Bacillati</taxon>
        <taxon>Cyanobacteriota</taxon>
        <taxon>Cyanophyceae</taxon>
        <taxon>Gloeobacterales</taxon>
        <taxon>Gloeobacteraceae</taxon>
        <taxon>Gloeobacter</taxon>
    </lineage>
</organism>
<name>U5QF22_GLOK1</name>
<dbReference type="SUPFAM" id="SSF158682">
    <property type="entry name" value="TerB-like"/>
    <property type="match status" value="1"/>
</dbReference>
<evidence type="ECO:0000313" key="2">
    <source>
        <dbReference type="EMBL" id="AGY57458.1"/>
    </source>
</evidence>
<proteinExistence type="predicted"/>
<dbReference type="InterPro" id="IPR029024">
    <property type="entry name" value="TerB-like"/>
</dbReference>
<reference evidence="2 3" key="1">
    <citation type="journal article" date="2013" name="PLoS ONE">
        <title>Cultivation and Complete Genome Sequencing of Gloeobacter kilaueensis sp. nov., from a Lava Cave in Kilauea Caldera, Hawai'i.</title>
        <authorList>
            <person name="Saw J.H."/>
            <person name="Schatz M."/>
            <person name="Brown M.V."/>
            <person name="Kunkel D.D."/>
            <person name="Foster J.S."/>
            <person name="Shick H."/>
            <person name="Christensen S."/>
            <person name="Hou S."/>
            <person name="Wan X."/>
            <person name="Donachie S.P."/>
        </authorList>
    </citation>
    <scope>NUCLEOTIDE SEQUENCE [LARGE SCALE GENOMIC DNA]</scope>
    <source>
        <strain evidence="3">JS</strain>
    </source>
</reference>
<dbReference type="STRING" id="1183438.GKIL_1212"/>
<dbReference type="Pfam" id="PF05099">
    <property type="entry name" value="TerB"/>
    <property type="match status" value="1"/>
</dbReference>
<dbReference type="RefSeq" id="WP_023172544.1">
    <property type="nucleotide sequence ID" value="NC_022600.1"/>
</dbReference>
<dbReference type="CDD" id="cd07177">
    <property type="entry name" value="terB_like"/>
    <property type="match status" value="1"/>
</dbReference>
<dbReference type="HOGENOM" id="CLU_871371_0_0_3"/>
<evidence type="ECO:0000313" key="3">
    <source>
        <dbReference type="Proteomes" id="UP000017396"/>
    </source>
</evidence>
<dbReference type="Gene3D" id="1.10.3680.10">
    <property type="entry name" value="TerB-like"/>
    <property type="match status" value="1"/>
</dbReference>
<dbReference type="eggNOG" id="COG3793">
    <property type="taxonomic scope" value="Bacteria"/>
</dbReference>
<feature type="domain" description="Co-chaperone DjlA N-terminal" evidence="1">
    <location>
        <begin position="9"/>
        <end position="110"/>
    </location>
</feature>
<dbReference type="Proteomes" id="UP000017396">
    <property type="component" value="Chromosome"/>
</dbReference>
<accession>U5QF22</accession>